<name>A0A3S0U698_9BACI</name>
<dbReference type="Pfam" id="PF09084">
    <property type="entry name" value="NMT1"/>
    <property type="match status" value="1"/>
</dbReference>
<comment type="caution">
    <text evidence="3">The sequence shown here is derived from an EMBL/GenBank/DDBJ whole genome shotgun (WGS) entry which is preliminary data.</text>
</comment>
<proteinExistence type="predicted"/>
<sequence>MEAITMKRNLYLLAACFLFFMLSACSNDQKTGTEREEKELTKINIMLDWYPNAVHTFLYVANEKGYFKEEGLDVAFQFPANPTDPINLAAAGKVTLGLTYQPDVVLAHANQDVPIKSVGAIVHSPLNRVVFLEDSPIKRPKDLEGKTIGFPGTPLNEAILKTMVSNDGGNPDKVKLVDVGFELESSLVSKKVDAIIGAYINHEVPVLKQKGFETRNFDPTKYGVPDYYELVAVTSDQTLSDDQKSIDAFWRAAVKGYKYMENNPDEALEILLNNQDEANFPLVKSVEQQSLEILLPKMKAKDGFGSQEEASWKETSSWMKETGLIKKMPEIDEMYKE</sequence>
<feature type="chain" id="PRO_5038970737" evidence="1">
    <location>
        <begin position="27"/>
        <end position="337"/>
    </location>
</feature>
<dbReference type="EMBL" id="RYZZ01000006">
    <property type="protein sequence ID" value="RUQ31124.1"/>
    <property type="molecule type" value="Genomic_DNA"/>
</dbReference>
<keyword evidence="1" id="KW-0732">Signal</keyword>
<evidence type="ECO:0000313" key="3">
    <source>
        <dbReference type="EMBL" id="RUQ31124.1"/>
    </source>
</evidence>
<dbReference type="OrthoDB" id="9815602at2"/>
<keyword evidence="4" id="KW-1185">Reference proteome</keyword>
<evidence type="ECO:0000259" key="2">
    <source>
        <dbReference type="Pfam" id="PF09084"/>
    </source>
</evidence>
<evidence type="ECO:0000256" key="1">
    <source>
        <dbReference type="SAM" id="SignalP"/>
    </source>
</evidence>
<dbReference type="Gene3D" id="3.40.190.10">
    <property type="entry name" value="Periplasmic binding protein-like II"/>
    <property type="match status" value="2"/>
</dbReference>
<dbReference type="PROSITE" id="PS51257">
    <property type="entry name" value="PROKAR_LIPOPROTEIN"/>
    <property type="match status" value="1"/>
</dbReference>
<organism evidence="3 4">
    <name type="scientific">Peribacillus cavernae</name>
    <dbReference type="NCBI Taxonomy" id="1674310"/>
    <lineage>
        <taxon>Bacteria</taxon>
        <taxon>Bacillati</taxon>
        <taxon>Bacillota</taxon>
        <taxon>Bacilli</taxon>
        <taxon>Bacillales</taxon>
        <taxon>Bacillaceae</taxon>
        <taxon>Peribacillus</taxon>
    </lineage>
</organism>
<feature type="signal peptide" evidence="1">
    <location>
        <begin position="1"/>
        <end position="26"/>
    </location>
</feature>
<dbReference type="AlphaFoldDB" id="A0A3S0U698"/>
<dbReference type="PANTHER" id="PTHR31528:SF3">
    <property type="entry name" value="THIAMINE BIOSYNTHESIS PROTEIN HI_0357-RELATED"/>
    <property type="match status" value="1"/>
</dbReference>
<feature type="domain" description="SsuA/THI5-like" evidence="2">
    <location>
        <begin position="52"/>
        <end position="267"/>
    </location>
</feature>
<dbReference type="Proteomes" id="UP000267430">
    <property type="component" value="Unassembled WGS sequence"/>
</dbReference>
<gene>
    <name evidence="3" type="ORF">ELQ35_06000</name>
</gene>
<evidence type="ECO:0000313" key="4">
    <source>
        <dbReference type="Proteomes" id="UP000267430"/>
    </source>
</evidence>
<dbReference type="GO" id="GO:0009228">
    <property type="term" value="P:thiamine biosynthetic process"/>
    <property type="evidence" value="ECO:0007669"/>
    <property type="project" value="InterPro"/>
</dbReference>
<dbReference type="SUPFAM" id="SSF53850">
    <property type="entry name" value="Periplasmic binding protein-like II"/>
    <property type="match status" value="1"/>
</dbReference>
<dbReference type="PANTHER" id="PTHR31528">
    <property type="entry name" value="4-AMINO-5-HYDROXYMETHYL-2-METHYLPYRIMIDINE PHOSPHATE SYNTHASE THI11-RELATED"/>
    <property type="match status" value="1"/>
</dbReference>
<dbReference type="InterPro" id="IPR015168">
    <property type="entry name" value="SsuA/THI5"/>
</dbReference>
<protein>
    <submittedName>
        <fullName evidence="3">ABC transporter substrate-binding protein</fullName>
    </submittedName>
</protein>
<accession>A0A3S0U698</accession>
<reference evidence="3 4" key="1">
    <citation type="submission" date="2018-12" db="EMBL/GenBank/DDBJ databases">
        <title>Bacillus chawlae sp. nov., Bacillus glennii sp. nov., and Bacillus saganii sp. nov. Isolated from the Vehicle Assembly Building at Kennedy Space Center where the Viking Spacecraft were Assembled.</title>
        <authorList>
            <person name="Seuylemezian A."/>
            <person name="Vaishampayan P."/>
        </authorList>
    </citation>
    <scope>NUCLEOTIDE SEQUENCE [LARGE SCALE GENOMIC DNA]</scope>
    <source>
        <strain evidence="3 4">L5</strain>
    </source>
</reference>
<dbReference type="InterPro" id="IPR027939">
    <property type="entry name" value="NMT1/THI5"/>
</dbReference>